<dbReference type="Pfam" id="PF08279">
    <property type="entry name" value="HTH_11"/>
    <property type="match status" value="1"/>
</dbReference>
<evidence type="ECO:0000313" key="3">
    <source>
        <dbReference type="EMBL" id="KTD67597.1"/>
    </source>
</evidence>
<gene>
    <name evidence="3" type="ORF">Lsan_0256</name>
</gene>
<dbReference type="InterPro" id="IPR036390">
    <property type="entry name" value="WH_DNA-bd_sf"/>
</dbReference>
<dbReference type="Proteomes" id="UP000054703">
    <property type="component" value="Unassembled WGS sequence"/>
</dbReference>
<reference evidence="3 4" key="1">
    <citation type="submission" date="2015-11" db="EMBL/GenBank/DDBJ databases">
        <title>Genomic analysis of 38 Legionella species identifies large and diverse effector repertoires.</title>
        <authorList>
            <person name="Burstein D."/>
            <person name="Amaro F."/>
            <person name="Zusman T."/>
            <person name="Lifshitz Z."/>
            <person name="Cohen O."/>
            <person name="Gilbert J.A."/>
            <person name="Pupko T."/>
            <person name="Shuman H.A."/>
            <person name="Segal G."/>
        </authorList>
    </citation>
    <scope>NUCLEOTIDE SEQUENCE [LARGE SCALE GENOMIC DNA]</scope>
    <source>
        <strain evidence="3 4">SC-63-C7</strain>
    </source>
</reference>
<dbReference type="SUPFAM" id="SSF46785">
    <property type="entry name" value="Winged helix' DNA-binding domain"/>
    <property type="match status" value="1"/>
</dbReference>
<dbReference type="EMBL" id="LNYU01000006">
    <property type="protein sequence ID" value="KTD67597.1"/>
    <property type="molecule type" value="Genomic_DNA"/>
</dbReference>
<dbReference type="PROSITE" id="PS52050">
    <property type="entry name" value="WYL"/>
    <property type="match status" value="1"/>
</dbReference>
<keyword evidence="4" id="KW-1185">Reference proteome</keyword>
<evidence type="ECO:0000259" key="1">
    <source>
        <dbReference type="Pfam" id="PF08279"/>
    </source>
</evidence>
<dbReference type="Gene3D" id="1.10.10.10">
    <property type="entry name" value="Winged helix-like DNA-binding domain superfamily/Winged helix DNA-binding domain"/>
    <property type="match status" value="1"/>
</dbReference>
<comment type="caution">
    <text evidence="3">The sequence shown here is derived from an EMBL/GenBank/DDBJ whole genome shotgun (WGS) entry which is preliminary data.</text>
</comment>
<dbReference type="InterPro" id="IPR036388">
    <property type="entry name" value="WH-like_DNA-bd_sf"/>
</dbReference>
<evidence type="ECO:0000259" key="2">
    <source>
        <dbReference type="Pfam" id="PF13280"/>
    </source>
</evidence>
<dbReference type="InterPro" id="IPR013196">
    <property type="entry name" value="HTH_11"/>
</dbReference>
<sequence length="245" mass="28514">MLYYRHNLAVVCSAIMSRTERLFDLIQILRRHRLPVSGKSLSEELGISLRTLYRDIVTLQSFGAPIEGEPGIGYVLKPGFMLPPLMFSDDEIEAMVLGARWVVQRADTQLKLAAQNVLAKISAILPDELKRQLETSGLLVPPGKCIESKDVDLILIRKAIRLERKVELEYQDLQNNYSLRILWPVAIGFFDELRLMVAWCELRQDFRHFRTDRILRLSITDQKYPERRQSLLKKWRTIHHISQAY</sequence>
<dbReference type="InterPro" id="IPR051534">
    <property type="entry name" value="CBASS_pafABC_assoc_protein"/>
</dbReference>
<dbReference type="PANTHER" id="PTHR34580">
    <property type="match status" value="1"/>
</dbReference>
<organism evidence="3 4">
    <name type="scientific">Legionella santicrucis</name>
    <dbReference type="NCBI Taxonomy" id="45074"/>
    <lineage>
        <taxon>Bacteria</taxon>
        <taxon>Pseudomonadati</taxon>
        <taxon>Pseudomonadota</taxon>
        <taxon>Gammaproteobacteria</taxon>
        <taxon>Legionellales</taxon>
        <taxon>Legionellaceae</taxon>
        <taxon>Legionella</taxon>
    </lineage>
</organism>
<proteinExistence type="predicted"/>
<protein>
    <submittedName>
        <fullName evidence="3">Transcriptional regulator</fullName>
    </submittedName>
</protein>
<dbReference type="InterPro" id="IPR026881">
    <property type="entry name" value="WYL_dom"/>
</dbReference>
<dbReference type="AlphaFoldDB" id="A0A0W0ZEG4"/>
<dbReference type="STRING" id="45074.Lsan_0256"/>
<feature type="domain" description="WYL" evidence="2">
    <location>
        <begin position="155"/>
        <end position="217"/>
    </location>
</feature>
<feature type="domain" description="Helix-turn-helix type 11" evidence="1">
    <location>
        <begin position="21"/>
        <end position="74"/>
    </location>
</feature>
<name>A0A0W0ZEG4_9GAMM</name>
<dbReference type="PATRIC" id="fig|45074.5.peg.273"/>
<accession>A0A0W0ZEG4</accession>
<evidence type="ECO:0000313" key="4">
    <source>
        <dbReference type="Proteomes" id="UP000054703"/>
    </source>
</evidence>
<dbReference type="PANTHER" id="PTHR34580:SF3">
    <property type="entry name" value="PROTEIN PAFB"/>
    <property type="match status" value="1"/>
</dbReference>
<dbReference type="Pfam" id="PF13280">
    <property type="entry name" value="WYL"/>
    <property type="match status" value="1"/>
</dbReference>